<evidence type="ECO:0000313" key="4">
    <source>
        <dbReference type="Proteomes" id="UP000254235"/>
    </source>
</evidence>
<dbReference type="CDD" id="cd09895">
    <property type="entry name" value="NGN_SP_UpxY"/>
    <property type="match status" value="1"/>
</dbReference>
<dbReference type="InterPro" id="IPR006645">
    <property type="entry name" value="NGN-like_dom"/>
</dbReference>
<name>A0A379F1B0_9BACT</name>
<feature type="domain" description="NusG-like N-terminal" evidence="2">
    <location>
        <begin position="17"/>
        <end position="116"/>
    </location>
</feature>
<dbReference type="Pfam" id="PF02357">
    <property type="entry name" value="NusG"/>
    <property type="match status" value="1"/>
</dbReference>
<dbReference type="OrthoDB" id="1079689at2"/>
<dbReference type="AlphaFoldDB" id="A0A379F1B0"/>
<dbReference type="Gene3D" id="3.30.70.940">
    <property type="entry name" value="NusG, N-terminal domain"/>
    <property type="match status" value="1"/>
</dbReference>
<gene>
    <name evidence="3" type="ORF">NCTC13043_01015</name>
</gene>
<reference evidence="3 4" key="1">
    <citation type="submission" date="2018-06" db="EMBL/GenBank/DDBJ databases">
        <authorList>
            <consortium name="Pathogen Informatics"/>
            <person name="Doyle S."/>
        </authorList>
    </citation>
    <scope>NUCLEOTIDE SEQUENCE [LARGE SCALE GENOMIC DNA]</scope>
    <source>
        <strain evidence="3 4">NCTC13043</strain>
    </source>
</reference>
<dbReference type="NCBIfam" id="NF033644">
    <property type="entry name" value="antiterm_UpxY"/>
    <property type="match status" value="1"/>
</dbReference>
<dbReference type="Proteomes" id="UP000254235">
    <property type="component" value="Unassembled WGS sequence"/>
</dbReference>
<sequence>MEDKKEKYANSIVDDNKDWYAIRLYTVKLEDANTFFTENGIETFIPKQYVAEESKQGKVHNKLKPVVRNIIFVQKTMEEACFKRLVYEADIKMSVYTKPDNNNEYYTIPHEQMYEFRLMCNPEIELRKFIPTEEARLKAGDEVFVKYGPLRGMKGRLVRSSKKYYLLKEIPGISIMLKVSRWCCVPTNEMYK</sequence>
<protein>
    <submittedName>
        <fullName evidence="3">Transcription termination factor nusG</fullName>
    </submittedName>
</protein>
<dbReference type="SUPFAM" id="SSF82679">
    <property type="entry name" value="N-utilization substance G protein NusG, N-terminal domain"/>
    <property type="match status" value="1"/>
</dbReference>
<dbReference type="RefSeq" id="WP_115083222.1">
    <property type="nucleotide sequence ID" value="NZ_CAUSQN010000029.1"/>
</dbReference>
<proteinExistence type="predicted"/>
<dbReference type="GO" id="GO:0006354">
    <property type="term" value="P:DNA-templated transcription elongation"/>
    <property type="evidence" value="ECO:0007669"/>
    <property type="project" value="InterPro"/>
</dbReference>
<organism evidence="3 4">
    <name type="scientific">Prevotella pallens</name>
    <dbReference type="NCBI Taxonomy" id="60133"/>
    <lineage>
        <taxon>Bacteria</taxon>
        <taxon>Pseudomonadati</taxon>
        <taxon>Bacteroidota</taxon>
        <taxon>Bacteroidia</taxon>
        <taxon>Bacteroidales</taxon>
        <taxon>Prevotellaceae</taxon>
        <taxon>Prevotella</taxon>
    </lineage>
</organism>
<evidence type="ECO:0000256" key="1">
    <source>
        <dbReference type="ARBA" id="ARBA00023163"/>
    </source>
</evidence>
<accession>A0A379F1B0</accession>
<keyword evidence="1" id="KW-0804">Transcription</keyword>
<evidence type="ECO:0000313" key="3">
    <source>
        <dbReference type="EMBL" id="SUC12412.1"/>
    </source>
</evidence>
<evidence type="ECO:0000259" key="2">
    <source>
        <dbReference type="Pfam" id="PF02357"/>
    </source>
</evidence>
<dbReference type="EMBL" id="UGTP01000001">
    <property type="protein sequence ID" value="SUC12412.1"/>
    <property type="molecule type" value="Genomic_DNA"/>
</dbReference>
<dbReference type="GeneID" id="78570712"/>
<dbReference type="InterPro" id="IPR036735">
    <property type="entry name" value="NGN_dom_sf"/>
</dbReference>